<dbReference type="InterPro" id="IPR051233">
    <property type="entry name" value="Desulfoferrodoxin_SOR"/>
</dbReference>
<keyword evidence="2" id="KW-0813">Transport</keyword>
<feature type="domain" description="Desulfoferrodoxin ferrous iron-binding" evidence="6">
    <location>
        <begin position="24"/>
        <end position="121"/>
    </location>
</feature>
<evidence type="ECO:0000256" key="1">
    <source>
        <dbReference type="ARBA" id="ARBA00005941"/>
    </source>
</evidence>
<evidence type="ECO:0000313" key="8">
    <source>
        <dbReference type="Proteomes" id="UP000005233"/>
    </source>
</evidence>
<dbReference type="KEGG" id="mez:Mtc_1945"/>
<evidence type="ECO:0000259" key="6">
    <source>
        <dbReference type="Pfam" id="PF01880"/>
    </source>
</evidence>
<protein>
    <submittedName>
        <fullName evidence="7">Rubredoxin superoxide reductase (1-Fe-SOR)</fullName>
        <ecNumber evidence="7">1.15.1.2</ecNumber>
    </submittedName>
</protein>
<evidence type="ECO:0000256" key="4">
    <source>
        <dbReference type="ARBA" id="ARBA00022982"/>
    </source>
</evidence>
<dbReference type="STRING" id="1041930.Mtc_1945"/>
<dbReference type="Proteomes" id="UP000005233">
    <property type="component" value="Chromosome"/>
</dbReference>
<accession>H8I4U0</accession>
<dbReference type="eggNOG" id="arCOG02146">
    <property type="taxonomic scope" value="Archaea"/>
</dbReference>
<keyword evidence="7" id="KW-0560">Oxidoreductase</keyword>
<dbReference type="InterPro" id="IPR002742">
    <property type="entry name" value="Desulfoferrodoxin_Fe-bd_dom"/>
</dbReference>
<dbReference type="GO" id="GO:0050605">
    <property type="term" value="F:superoxide reductase activity"/>
    <property type="evidence" value="ECO:0007669"/>
    <property type="project" value="UniProtKB-EC"/>
</dbReference>
<keyword evidence="8" id="KW-1185">Reference proteome</keyword>
<keyword evidence="5" id="KW-0408">Iron</keyword>
<keyword evidence="3" id="KW-0479">Metal-binding</keyword>
<dbReference type="Pfam" id="PF01880">
    <property type="entry name" value="Desulfoferrodox"/>
    <property type="match status" value="1"/>
</dbReference>
<dbReference type="GeneID" id="11972093"/>
<organism evidence="7 8">
    <name type="scientific">Methanocella conradii (strain DSM 24694 / JCM 17849 / CGMCC 1.5162 / HZ254)</name>
    <dbReference type="NCBI Taxonomy" id="1041930"/>
    <lineage>
        <taxon>Archaea</taxon>
        <taxon>Methanobacteriati</taxon>
        <taxon>Methanobacteriota</taxon>
        <taxon>Stenosarchaea group</taxon>
        <taxon>Methanomicrobia</taxon>
        <taxon>Methanocellales</taxon>
        <taxon>Methanocellaceae</taxon>
        <taxon>Methanocella</taxon>
    </lineage>
</organism>
<dbReference type="PANTHER" id="PTHR36541">
    <property type="entry name" value="SUPEROXIDE REDUCTASE-RELATED"/>
    <property type="match status" value="1"/>
</dbReference>
<comment type="similarity">
    <text evidence="1">Belongs to the desulfoferrodoxin family.</text>
</comment>
<evidence type="ECO:0000256" key="3">
    <source>
        <dbReference type="ARBA" id="ARBA00022723"/>
    </source>
</evidence>
<dbReference type="Gene3D" id="2.60.40.730">
    <property type="entry name" value="SOR catalytic domain"/>
    <property type="match status" value="1"/>
</dbReference>
<reference evidence="7 8" key="1">
    <citation type="journal article" date="2012" name="J. Bacteriol.">
        <title>Complete genome sequence of a thermophilic methanogen, Methanocella conradii HZ254, isolated from Chinese rice field soil.</title>
        <authorList>
            <person name="Lu Z."/>
            <person name="Lu Y."/>
        </authorList>
    </citation>
    <scope>NUCLEOTIDE SEQUENCE [LARGE SCALE GENOMIC DNA]</scope>
    <source>
        <strain evidence="8">DSM 24694 / JCM 17849 / CGMCC 1.5162 / HZ254</strain>
    </source>
</reference>
<evidence type="ECO:0000256" key="2">
    <source>
        <dbReference type="ARBA" id="ARBA00022448"/>
    </source>
</evidence>
<dbReference type="InterPro" id="IPR036073">
    <property type="entry name" value="Desulfoferrodoxin_Fe-bd_dom_sf"/>
</dbReference>
<dbReference type="OrthoDB" id="30725at2157"/>
<dbReference type="EC" id="1.15.1.2" evidence="7"/>
<dbReference type="EMBL" id="CP003243">
    <property type="protein sequence ID" value="AFD00685.1"/>
    <property type="molecule type" value="Genomic_DNA"/>
</dbReference>
<evidence type="ECO:0000256" key="5">
    <source>
        <dbReference type="ARBA" id="ARBA00023004"/>
    </source>
</evidence>
<sequence>MMKMTEATPSLFEQVNYPKDRNNMTDLEKKHWPRIECPDTVEANKPFDVTVNVGVGIDHPSELAHFIEWISIGRTEGNLEMCRVGLSPKFSHPRATFRVALDKSTTLVARESCNLHGIWENKKDIKVK</sequence>
<evidence type="ECO:0000313" key="7">
    <source>
        <dbReference type="EMBL" id="AFD00685.1"/>
    </source>
</evidence>
<dbReference type="AlphaFoldDB" id="H8I4U0"/>
<dbReference type="HOGENOM" id="CLU_118960_2_0_2"/>
<proteinExistence type="inferred from homology"/>
<dbReference type="GO" id="GO:0005506">
    <property type="term" value="F:iron ion binding"/>
    <property type="evidence" value="ECO:0007669"/>
    <property type="project" value="InterPro"/>
</dbReference>
<dbReference type="SUPFAM" id="SSF49367">
    <property type="entry name" value="Superoxide reductase-like"/>
    <property type="match status" value="1"/>
</dbReference>
<dbReference type="NCBIfam" id="TIGR00332">
    <property type="entry name" value="neela_ferrous"/>
    <property type="match status" value="1"/>
</dbReference>
<dbReference type="PANTHER" id="PTHR36541:SF1">
    <property type="entry name" value="SUPEROXIDE REDUCTASE-RELATED"/>
    <property type="match status" value="1"/>
</dbReference>
<dbReference type="RefSeq" id="WP_014406516.1">
    <property type="nucleotide sequence ID" value="NC_017034.1"/>
</dbReference>
<name>H8I4U0_METCZ</name>
<keyword evidence="4" id="KW-0249">Electron transport</keyword>
<gene>
    <name evidence="7" type="primary">sor</name>
    <name evidence="7" type="ordered locus">Mtc_1945</name>
</gene>